<dbReference type="InterPro" id="IPR036291">
    <property type="entry name" value="NAD(P)-bd_dom_sf"/>
</dbReference>
<reference evidence="2 3" key="1">
    <citation type="submission" date="2021-03" db="EMBL/GenBank/DDBJ databases">
        <title>novel species in genus Cellulomonas.</title>
        <authorList>
            <person name="Zhang G."/>
        </authorList>
    </citation>
    <scope>NUCLEOTIDE SEQUENCE [LARGE SCALE GENOMIC DNA]</scope>
    <source>
        <strain evidence="3">zg-ZUI188</strain>
    </source>
</reference>
<dbReference type="PANTHER" id="PTHR48079:SF6">
    <property type="entry name" value="NAD(P)-BINDING DOMAIN-CONTAINING PROTEIN-RELATED"/>
    <property type="match status" value="1"/>
</dbReference>
<dbReference type="PANTHER" id="PTHR48079">
    <property type="entry name" value="PROTEIN YEEZ"/>
    <property type="match status" value="1"/>
</dbReference>
<keyword evidence="3" id="KW-1185">Reference proteome</keyword>
<accession>A0ABS3SLN1</accession>
<sequence>MSAVLVIGGTGLLGYHTTLELVSRGYQVTSLSLPPMPVEDLFPAGVENVLADVTELTDAELLALLDGKHSVFYAAGADERVTPPIPAARYFHEANVLPTQRLARLARQVGVAKFVLYGSYTAEFAERWPDLGYRTRNGYPRTRLAQEELAYLEGDGAMDVMTLRLPYIFGTMPGRTPLWQMFIDIVRGSAGFIAASAGSTSAVTVTQVAQAAVGAMERGRHGGRYAINGYELTYVELYRAVCEAIGRDPEQVAVVPYEATRATLERIDAQAAAAGVEHGIHLVDSGLFQERRAVSDPADSQPELGYADDDIPAALAATLRYCVARESEPVPA</sequence>
<dbReference type="Pfam" id="PF01370">
    <property type="entry name" value="Epimerase"/>
    <property type="match status" value="1"/>
</dbReference>
<dbReference type="InterPro" id="IPR001509">
    <property type="entry name" value="Epimerase_deHydtase"/>
</dbReference>
<dbReference type="Proteomes" id="UP000678317">
    <property type="component" value="Unassembled WGS sequence"/>
</dbReference>
<evidence type="ECO:0000313" key="3">
    <source>
        <dbReference type="Proteomes" id="UP000678317"/>
    </source>
</evidence>
<gene>
    <name evidence="2" type="ORF">J4035_18485</name>
</gene>
<dbReference type="InterPro" id="IPR051783">
    <property type="entry name" value="NAD(P)-dependent_oxidoreduct"/>
</dbReference>
<name>A0ABS3SLN1_9CELL</name>
<comment type="caution">
    <text evidence="2">The sequence shown here is derived from an EMBL/GenBank/DDBJ whole genome shotgun (WGS) entry which is preliminary data.</text>
</comment>
<feature type="domain" description="NAD-dependent epimerase/dehydratase" evidence="1">
    <location>
        <begin position="4"/>
        <end position="177"/>
    </location>
</feature>
<dbReference type="Gene3D" id="3.40.50.720">
    <property type="entry name" value="NAD(P)-binding Rossmann-like Domain"/>
    <property type="match status" value="1"/>
</dbReference>
<evidence type="ECO:0000259" key="1">
    <source>
        <dbReference type="Pfam" id="PF01370"/>
    </source>
</evidence>
<evidence type="ECO:0000313" key="2">
    <source>
        <dbReference type="EMBL" id="MBO3086635.1"/>
    </source>
</evidence>
<protein>
    <submittedName>
        <fullName evidence="2">NAD-dependent epimerase/dehydratase family protein</fullName>
    </submittedName>
</protein>
<proteinExistence type="predicted"/>
<dbReference type="RefSeq" id="WP_208290579.1">
    <property type="nucleotide sequence ID" value="NZ_CP074404.1"/>
</dbReference>
<organism evidence="2 3">
    <name type="scientific">Cellulomonas fengjieae</name>
    <dbReference type="NCBI Taxonomy" id="2819978"/>
    <lineage>
        <taxon>Bacteria</taxon>
        <taxon>Bacillati</taxon>
        <taxon>Actinomycetota</taxon>
        <taxon>Actinomycetes</taxon>
        <taxon>Micrococcales</taxon>
        <taxon>Cellulomonadaceae</taxon>
        <taxon>Cellulomonas</taxon>
    </lineage>
</organism>
<dbReference type="SUPFAM" id="SSF51735">
    <property type="entry name" value="NAD(P)-binding Rossmann-fold domains"/>
    <property type="match status" value="1"/>
</dbReference>
<dbReference type="EMBL" id="JAGFBM010000010">
    <property type="protein sequence ID" value="MBO3086635.1"/>
    <property type="molecule type" value="Genomic_DNA"/>
</dbReference>